<evidence type="ECO:0000313" key="3">
    <source>
        <dbReference type="EMBL" id="MBP1296404.1"/>
    </source>
</evidence>
<dbReference type="CDD" id="cd03188">
    <property type="entry name" value="GST_C_Beta"/>
    <property type="match status" value="1"/>
</dbReference>
<dbReference type="SFLD" id="SFLDS00019">
    <property type="entry name" value="Glutathione_Transferase_(cytos"/>
    <property type="match status" value="1"/>
</dbReference>
<feature type="domain" description="GST N-terminal" evidence="1">
    <location>
        <begin position="1"/>
        <end position="82"/>
    </location>
</feature>
<comment type="caution">
    <text evidence="3">The sequence shown here is derived from an EMBL/GenBank/DDBJ whole genome shotgun (WGS) entry which is preliminary data.</text>
</comment>
<dbReference type="RefSeq" id="WP_245163970.1">
    <property type="nucleotide sequence ID" value="NZ_JAFICZ010000001.1"/>
</dbReference>
<organism evidence="3 4">
    <name type="scientific">Bradyrhizobium elkanii</name>
    <dbReference type="NCBI Taxonomy" id="29448"/>
    <lineage>
        <taxon>Bacteria</taxon>
        <taxon>Pseudomonadati</taxon>
        <taxon>Pseudomonadota</taxon>
        <taxon>Alphaproteobacteria</taxon>
        <taxon>Hyphomicrobiales</taxon>
        <taxon>Nitrobacteraceae</taxon>
        <taxon>Bradyrhizobium</taxon>
    </lineage>
</organism>
<dbReference type="SFLD" id="SFLDG01150">
    <property type="entry name" value="Main.1:_Beta-like"/>
    <property type="match status" value="1"/>
</dbReference>
<dbReference type="NCBIfam" id="NF007831">
    <property type="entry name" value="PRK10542.1"/>
    <property type="match status" value="1"/>
</dbReference>
<dbReference type="InterPro" id="IPR004045">
    <property type="entry name" value="Glutathione_S-Trfase_N"/>
</dbReference>
<dbReference type="SUPFAM" id="SSF52833">
    <property type="entry name" value="Thioredoxin-like"/>
    <property type="match status" value="1"/>
</dbReference>
<dbReference type="InterPro" id="IPR004046">
    <property type="entry name" value="GST_C"/>
</dbReference>
<dbReference type="CDD" id="cd03057">
    <property type="entry name" value="GST_N_Beta"/>
    <property type="match status" value="1"/>
</dbReference>
<dbReference type="EMBL" id="JAFICZ010000001">
    <property type="protein sequence ID" value="MBP1296404.1"/>
    <property type="molecule type" value="Genomic_DNA"/>
</dbReference>
<dbReference type="SUPFAM" id="SSF47616">
    <property type="entry name" value="GST C-terminal domain-like"/>
    <property type="match status" value="1"/>
</dbReference>
<dbReference type="Gene3D" id="1.20.1050.10">
    <property type="match status" value="1"/>
</dbReference>
<name>A0A8I1Y7U4_BRAEL</name>
<dbReference type="InterPro" id="IPR036282">
    <property type="entry name" value="Glutathione-S-Trfase_C_sf"/>
</dbReference>
<keyword evidence="3" id="KW-0808">Transferase</keyword>
<dbReference type="PROSITE" id="PS50404">
    <property type="entry name" value="GST_NTER"/>
    <property type="match status" value="1"/>
</dbReference>
<dbReference type="PANTHER" id="PTHR44051:SF8">
    <property type="entry name" value="GLUTATHIONE S-TRANSFERASE GSTA"/>
    <property type="match status" value="1"/>
</dbReference>
<dbReference type="Proteomes" id="UP000673383">
    <property type="component" value="Unassembled WGS sequence"/>
</dbReference>
<dbReference type="SFLD" id="SFLDG00358">
    <property type="entry name" value="Main_(cytGST)"/>
    <property type="match status" value="1"/>
</dbReference>
<evidence type="ECO:0000259" key="2">
    <source>
        <dbReference type="PROSITE" id="PS50405"/>
    </source>
</evidence>
<dbReference type="GO" id="GO:0004364">
    <property type="term" value="F:glutathione transferase activity"/>
    <property type="evidence" value="ECO:0007669"/>
    <property type="project" value="UniProtKB-EC"/>
</dbReference>
<dbReference type="Pfam" id="PF13409">
    <property type="entry name" value="GST_N_2"/>
    <property type="match status" value="1"/>
</dbReference>
<dbReference type="PROSITE" id="PS50405">
    <property type="entry name" value="GST_CTER"/>
    <property type="match status" value="1"/>
</dbReference>
<proteinExistence type="predicted"/>
<dbReference type="InterPro" id="IPR036249">
    <property type="entry name" value="Thioredoxin-like_sf"/>
</dbReference>
<evidence type="ECO:0000313" key="4">
    <source>
        <dbReference type="Proteomes" id="UP000673383"/>
    </source>
</evidence>
<protein>
    <submittedName>
        <fullName evidence="3">Glutathione S-transferase</fullName>
        <ecNumber evidence="3">2.5.1.18</ecNumber>
    </submittedName>
</protein>
<dbReference type="PANTHER" id="PTHR44051">
    <property type="entry name" value="GLUTATHIONE S-TRANSFERASE-RELATED"/>
    <property type="match status" value="1"/>
</dbReference>
<feature type="domain" description="GST C-terminal" evidence="2">
    <location>
        <begin position="88"/>
        <end position="204"/>
    </location>
</feature>
<accession>A0A8I1Y7U4</accession>
<sequence>MMKLFSAPNSCSLSPHIVLRELELPFKLVMVNNKTKRTSEGGNFLEINPKGYVAALQLEGGEVITEGPAIVQYLADLKPAAGLAPPAGSLQRVRLQEWLNFITSEIHATSHPLFNDSIPEEIQQIFKERLFRRFGEITPTLEAQDHLLGDRFGIADAYLYTVLLWMKSFSIDLARWPAIQAYMERIARRPHVQAALEAEAGAPLP</sequence>
<dbReference type="InterPro" id="IPR040079">
    <property type="entry name" value="Glutathione_S-Trfase"/>
</dbReference>
<reference evidence="3" key="1">
    <citation type="submission" date="2021-02" db="EMBL/GenBank/DDBJ databases">
        <title>Genomic Encyclopedia of Type Strains, Phase IV (KMG-V): Genome sequencing to study the core and pangenomes of soil and plant-associated prokaryotes.</title>
        <authorList>
            <person name="Whitman W."/>
        </authorList>
    </citation>
    <scope>NUCLEOTIDE SEQUENCE</scope>
    <source>
        <strain evidence="3">USDA 406</strain>
    </source>
</reference>
<dbReference type="EC" id="2.5.1.18" evidence="3"/>
<evidence type="ECO:0000259" key="1">
    <source>
        <dbReference type="PROSITE" id="PS50404"/>
    </source>
</evidence>
<dbReference type="InterPro" id="IPR010987">
    <property type="entry name" value="Glutathione-S-Trfase_C-like"/>
</dbReference>
<dbReference type="Gene3D" id="3.40.30.10">
    <property type="entry name" value="Glutaredoxin"/>
    <property type="match status" value="1"/>
</dbReference>
<gene>
    <name evidence="3" type="ORF">JOH49_006157</name>
</gene>
<dbReference type="Pfam" id="PF00043">
    <property type="entry name" value="GST_C"/>
    <property type="match status" value="1"/>
</dbReference>
<dbReference type="AlphaFoldDB" id="A0A8I1Y7U4"/>